<evidence type="ECO:0000256" key="8">
    <source>
        <dbReference type="ARBA" id="ARBA00023315"/>
    </source>
</evidence>
<evidence type="ECO:0000256" key="11">
    <source>
        <dbReference type="SAM" id="MobiDB-lite"/>
    </source>
</evidence>
<evidence type="ECO:0000256" key="6">
    <source>
        <dbReference type="ARBA" id="ARBA00023139"/>
    </source>
</evidence>
<comment type="catalytic activity">
    <reaction evidence="9 10">
        <text>L-cysteinyl-[protein] + hexadecanoyl-CoA = S-hexadecanoyl-L-cysteinyl-[protein] + CoA</text>
        <dbReference type="Rhea" id="RHEA:36683"/>
        <dbReference type="Rhea" id="RHEA-COMP:10131"/>
        <dbReference type="Rhea" id="RHEA-COMP:11032"/>
        <dbReference type="ChEBI" id="CHEBI:29950"/>
        <dbReference type="ChEBI" id="CHEBI:57287"/>
        <dbReference type="ChEBI" id="CHEBI:57379"/>
        <dbReference type="ChEBI" id="CHEBI:74151"/>
        <dbReference type="EC" id="2.3.1.225"/>
    </reaction>
</comment>
<evidence type="ECO:0000313" key="13">
    <source>
        <dbReference type="EMBL" id="KAJ2756900.1"/>
    </source>
</evidence>
<evidence type="ECO:0000256" key="7">
    <source>
        <dbReference type="ARBA" id="ARBA00023288"/>
    </source>
</evidence>
<dbReference type="Proteomes" id="UP001140011">
    <property type="component" value="Unassembled WGS sequence"/>
</dbReference>
<accession>A0A9W8LDP7</accession>
<evidence type="ECO:0000256" key="10">
    <source>
        <dbReference type="RuleBase" id="RU079119"/>
    </source>
</evidence>
<gene>
    <name evidence="13" type="ORF">GGI19_000488</name>
</gene>
<reference evidence="13" key="1">
    <citation type="submission" date="2022-07" db="EMBL/GenBank/DDBJ databases">
        <title>Phylogenomic reconstructions and comparative analyses of Kickxellomycotina fungi.</title>
        <authorList>
            <person name="Reynolds N.K."/>
            <person name="Stajich J.E."/>
            <person name="Barry K."/>
            <person name="Grigoriev I.V."/>
            <person name="Crous P."/>
            <person name="Smith M.E."/>
        </authorList>
    </citation>
    <scope>NUCLEOTIDE SEQUENCE</scope>
    <source>
        <strain evidence="13">BCRC 34297</strain>
    </source>
</reference>
<name>A0A9W8LDP7_9FUNG</name>
<evidence type="ECO:0000256" key="1">
    <source>
        <dbReference type="ARBA" id="ARBA00004141"/>
    </source>
</evidence>
<dbReference type="OrthoDB" id="9909019at2759"/>
<dbReference type="GO" id="GO:0016020">
    <property type="term" value="C:membrane"/>
    <property type="evidence" value="ECO:0007669"/>
    <property type="project" value="UniProtKB-SubCell"/>
</dbReference>
<sequence>MRRSSASTEDAEFDDATTAVLSYKGRVNPTQVRPKAAKLLGLESSTAALSLWPATATSTTSGTGVAKALSKMQYDEDDARGPLLLTPTSPMSETGETGASRWVPEWPEPDAAYVESLMRRRPAPTTPPQHQTLDVVTTDLDDPLVVWQQVTRLPAVSGIPRGADNLWYRTHGLHLPVDPLFVAQWTGAVLLTGGYIALVRPLVSYNPQATAINIAGAVVTTLSHALSLAASAIDTQAPETRGSTRDIYFKQTWGVPVIDPTTGVCRVCCVQAGPGTRHCKRCNKCVAGLDHHCRWLNTCVGRRNYWLFFASLAFAFLALLFVLSGAARLVFLAATDEPAFDRIARLFLNQTPMDYAKVMSPPAIALVVVLAFYAVLAAAGLVSVAMLLTLHLRLCVMRMTTFEYATMKHKQSQAADDDSSEMVPMSALPIYPAAALPSPTASPTPASPSRRSRRQSTTLAIHVIAAPYRVTQAIWRFLGNIATRRQSKVTYDQLSYT</sequence>
<feature type="region of interest" description="Disordered" evidence="11">
    <location>
        <begin position="79"/>
        <end position="104"/>
    </location>
</feature>
<dbReference type="EMBL" id="JANBUH010000013">
    <property type="protein sequence ID" value="KAJ2756900.1"/>
    <property type="molecule type" value="Genomic_DNA"/>
</dbReference>
<keyword evidence="14" id="KW-1185">Reference proteome</keyword>
<keyword evidence="8 10" id="KW-0012">Acyltransferase</keyword>
<dbReference type="PANTHER" id="PTHR22883:SF203">
    <property type="entry name" value="PALMITOYLTRANSFERASE"/>
    <property type="match status" value="1"/>
</dbReference>
<feature type="compositionally biased region" description="Polar residues" evidence="11">
    <location>
        <begin position="86"/>
        <end position="97"/>
    </location>
</feature>
<evidence type="ECO:0000256" key="3">
    <source>
        <dbReference type="ARBA" id="ARBA00022692"/>
    </source>
</evidence>
<dbReference type="GO" id="GO:0005794">
    <property type="term" value="C:Golgi apparatus"/>
    <property type="evidence" value="ECO:0007669"/>
    <property type="project" value="TreeGrafter"/>
</dbReference>
<keyword evidence="7" id="KW-0449">Lipoprotein</keyword>
<organism evidence="13 14">
    <name type="scientific">Coemansia pectinata</name>
    <dbReference type="NCBI Taxonomy" id="1052879"/>
    <lineage>
        <taxon>Eukaryota</taxon>
        <taxon>Fungi</taxon>
        <taxon>Fungi incertae sedis</taxon>
        <taxon>Zoopagomycota</taxon>
        <taxon>Kickxellomycotina</taxon>
        <taxon>Kickxellomycetes</taxon>
        <taxon>Kickxellales</taxon>
        <taxon>Kickxellaceae</taxon>
        <taxon>Coemansia</taxon>
    </lineage>
</organism>
<dbReference type="GO" id="GO:0006612">
    <property type="term" value="P:protein targeting to membrane"/>
    <property type="evidence" value="ECO:0007669"/>
    <property type="project" value="TreeGrafter"/>
</dbReference>
<feature type="domain" description="Palmitoyltransferase DHHC" evidence="12">
    <location>
        <begin position="263"/>
        <end position="405"/>
    </location>
</feature>
<feature type="region of interest" description="Disordered" evidence="11">
    <location>
        <begin position="434"/>
        <end position="455"/>
    </location>
</feature>
<comment type="subcellular location">
    <subcellularLocation>
        <location evidence="1">Membrane</location>
        <topology evidence="1">Multi-pass membrane protein</topology>
    </subcellularLocation>
</comment>
<dbReference type="InterPro" id="IPR039859">
    <property type="entry name" value="PFA4/ZDH16/20/ERF2-like"/>
</dbReference>
<evidence type="ECO:0000259" key="12">
    <source>
        <dbReference type="Pfam" id="PF01529"/>
    </source>
</evidence>
<evidence type="ECO:0000313" key="14">
    <source>
        <dbReference type="Proteomes" id="UP001140011"/>
    </source>
</evidence>
<protein>
    <recommendedName>
        <fullName evidence="10">Palmitoyltransferase</fullName>
        <ecNumber evidence="10">2.3.1.225</ecNumber>
    </recommendedName>
</protein>
<dbReference type="PROSITE" id="PS50216">
    <property type="entry name" value="DHHC"/>
    <property type="match status" value="1"/>
</dbReference>
<evidence type="ECO:0000256" key="4">
    <source>
        <dbReference type="ARBA" id="ARBA00022989"/>
    </source>
</evidence>
<dbReference type="Pfam" id="PF01529">
    <property type="entry name" value="DHHC"/>
    <property type="match status" value="1"/>
</dbReference>
<keyword evidence="6" id="KW-0564">Palmitate</keyword>
<feature type="transmembrane region" description="Helical" evidence="10">
    <location>
        <begin position="363"/>
        <end position="390"/>
    </location>
</feature>
<evidence type="ECO:0000256" key="5">
    <source>
        <dbReference type="ARBA" id="ARBA00023136"/>
    </source>
</evidence>
<dbReference type="InterPro" id="IPR001594">
    <property type="entry name" value="Palmitoyltrfase_DHHC"/>
</dbReference>
<dbReference type="GO" id="GO:0019706">
    <property type="term" value="F:protein-cysteine S-palmitoyltransferase activity"/>
    <property type="evidence" value="ECO:0007669"/>
    <property type="project" value="UniProtKB-EC"/>
</dbReference>
<feature type="transmembrane region" description="Helical" evidence="10">
    <location>
        <begin position="305"/>
        <end position="331"/>
    </location>
</feature>
<keyword evidence="3 10" id="KW-0812">Transmembrane</keyword>
<evidence type="ECO:0000256" key="9">
    <source>
        <dbReference type="ARBA" id="ARBA00048048"/>
    </source>
</evidence>
<dbReference type="AlphaFoldDB" id="A0A9W8LDP7"/>
<comment type="caution">
    <text evidence="13">The sequence shown here is derived from an EMBL/GenBank/DDBJ whole genome shotgun (WGS) entry which is preliminary data.</text>
</comment>
<dbReference type="PANTHER" id="PTHR22883">
    <property type="entry name" value="ZINC FINGER DHHC DOMAIN CONTAINING PROTEIN"/>
    <property type="match status" value="1"/>
</dbReference>
<dbReference type="EC" id="2.3.1.225" evidence="10"/>
<dbReference type="GO" id="GO:0005783">
    <property type="term" value="C:endoplasmic reticulum"/>
    <property type="evidence" value="ECO:0007669"/>
    <property type="project" value="TreeGrafter"/>
</dbReference>
<comment type="domain">
    <text evidence="10">The DHHC domain is required for palmitoyltransferase activity.</text>
</comment>
<proteinExistence type="inferred from homology"/>
<comment type="similarity">
    <text evidence="10">Belongs to the DHHC palmitoyltransferase family.</text>
</comment>
<keyword evidence="5 10" id="KW-0472">Membrane</keyword>
<evidence type="ECO:0000256" key="2">
    <source>
        <dbReference type="ARBA" id="ARBA00022679"/>
    </source>
</evidence>
<keyword evidence="2 10" id="KW-0808">Transferase</keyword>
<keyword evidence="4 10" id="KW-1133">Transmembrane helix</keyword>